<evidence type="ECO:0008006" key="5">
    <source>
        <dbReference type="Google" id="ProtNLM"/>
    </source>
</evidence>
<name>A0A329VG58_9GAMM</name>
<keyword evidence="2" id="KW-0812">Transmembrane</keyword>
<dbReference type="PANTHER" id="PTHR30386">
    <property type="entry name" value="MEMBRANE FUSION SUBUNIT OF EMRAB-TOLC MULTIDRUG EFFLUX PUMP"/>
    <property type="match status" value="1"/>
</dbReference>
<reference evidence="3 4" key="1">
    <citation type="journal article" date="2018" name="Int. J. Syst. Evol. Microbiol.">
        <title>Whole-genome-based revisit of Photorhabdus phylogeny: proposal for the elevation of most Photorhabdus subspecies to the species level and description of one novel species Photorhabdus bodei sp. nov., and one novel subspecies Photorhabdus laumondii subsp. clarkei subsp. nov.</title>
        <authorList>
            <person name="Machado R.A.R."/>
            <person name="Wuthrich D."/>
            <person name="Kuhnert P."/>
            <person name="Arce C.C.M."/>
            <person name="Thonen L."/>
            <person name="Ruiz C."/>
            <person name="Zhang X."/>
            <person name="Robert C.A.M."/>
            <person name="Karimi J."/>
            <person name="Kamali S."/>
            <person name="Ma J."/>
            <person name="Bruggmann R."/>
            <person name="Erb M."/>
        </authorList>
    </citation>
    <scope>NUCLEOTIDE SEQUENCE [LARGE SCALE GENOMIC DNA]</scope>
    <source>
        <strain evidence="3 4">BOJ-47</strain>
    </source>
</reference>
<dbReference type="InterPro" id="IPR050739">
    <property type="entry name" value="MFP"/>
</dbReference>
<keyword evidence="2" id="KW-1133">Transmembrane helix</keyword>
<evidence type="ECO:0000256" key="2">
    <source>
        <dbReference type="SAM" id="Phobius"/>
    </source>
</evidence>
<evidence type="ECO:0000313" key="4">
    <source>
        <dbReference type="Proteomes" id="UP000250870"/>
    </source>
</evidence>
<feature type="transmembrane region" description="Helical" evidence="2">
    <location>
        <begin position="30"/>
        <end position="51"/>
    </location>
</feature>
<keyword evidence="1" id="KW-0175">Coiled coil</keyword>
<dbReference type="Proteomes" id="UP000250870">
    <property type="component" value="Unassembled WGS sequence"/>
</dbReference>
<dbReference type="Gene3D" id="2.40.50.100">
    <property type="match status" value="1"/>
</dbReference>
<gene>
    <name evidence="3" type="ORF">CKY01_11285</name>
</gene>
<protein>
    <recommendedName>
        <fullName evidence="5">Membrane fusion protein biotin-lipoyl like domain-containing protein</fullName>
    </recommendedName>
</protein>
<organism evidence="3 4">
    <name type="scientific">Photorhabdus laumondii subsp. clarkei</name>
    <dbReference type="NCBI Taxonomy" id="2029685"/>
    <lineage>
        <taxon>Bacteria</taxon>
        <taxon>Pseudomonadati</taxon>
        <taxon>Pseudomonadota</taxon>
        <taxon>Gammaproteobacteria</taxon>
        <taxon>Enterobacterales</taxon>
        <taxon>Morganellaceae</taxon>
        <taxon>Photorhabdus</taxon>
    </lineage>
</organism>
<dbReference type="PANTHER" id="PTHR30386:SF28">
    <property type="entry name" value="EXPORTED PROTEIN"/>
    <property type="match status" value="1"/>
</dbReference>
<accession>A0A329VG58</accession>
<comment type="caution">
    <text evidence="3">The sequence shown here is derived from an EMBL/GenBank/DDBJ whole genome shotgun (WGS) entry which is preliminary data.</text>
</comment>
<keyword evidence="2" id="KW-0472">Membrane</keyword>
<dbReference type="AlphaFoldDB" id="A0A329VG58"/>
<evidence type="ECO:0000256" key="1">
    <source>
        <dbReference type="SAM" id="Coils"/>
    </source>
</evidence>
<dbReference type="PRINTS" id="PR01490">
    <property type="entry name" value="RTXTOXIND"/>
</dbReference>
<feature type="coiled-coil region" evidence="1">
    <location>
        <begin position="117"/>
        <end position="176"/>
    </location>
</feature>
<sequence>MSEKESIFREEALSYKENSWLGDFSISVPSILPVALWISMGVLVITIVILLTNYSQRVPAIGQILYFPAAAESVFNQDGVISKIKVQQGDFVKKGELIATVYHDVVYEGGGVNITLQENAEKQIKSLKKRKEEKGKEYENERLRLMDRISIKKQELSAIKKALSSEIKRNENLKKRLVFYQDLRNQGIAVESEKIERENDYHNSISQINTLNINIERTIGEELQLVDELARSQTIEKEEIISIQQEIMRLEQQVINSSAIVESRIIAPIEGIISSMKIFEGERVNTGGIAAVIVPSGAKPFVEILIPPNALPDVKVGQTVMMRVASLPWEWFGKVPGKITSISSSPDSLSGKNRRFRVVVIPDANGRKLPTGVEVEADILTTRRPLWEWIFSPIKRSIIRVGSEG</sequence>
<dbReference type="EMBL" id="NSCI01000013">
    <property type="protein sequence ID" value="RAW90785.1"/>
    <property type="molecule type" value="Genomic_DNA"/>
</dbReference>
<dbReference type="RefSeq" id="WP_113025767.1">
    <property type="nucleotide sequence ID" value="NZ_CAWNWQ010000013.1"/>
</dbReference>
<dbReference type="Gene3D" id="2.40.30.170">
    <property type="match status" value="1"/>
</dbReference>
<evidence type="ECO:0000313" key="3">
    <source>
        <dbReference type="EMBL" id="RAW90785.1"/>
    </source>
</evidence>
<proteinExistence type="predicted"/>